<name>A0A2T3B2P1_AMORE</name>
<comment type="subcellular location">
    <subcellularLocation>
        <location evidence="1">Membrane</location>
        <topology evidence="1">Multi-pass membrane protein</topology>
    </subcellularLocation>
</comment>
<dbReference type="GO" id="GO:0022857">
    <property type="term" value="F:transmembrane transporter activity"/>
    <property type="evidence" value="ECO:0007669"/>
    <property type="project" value="InterPro"/>
</dbReference>
<dbReference type="OrthoDB" id="3900342at2759"/>
<feature type="transmembrane region" description="Helical" evidence="6">
    <location>
        <begin position="126"/>
        <end position="149"/>
    </location>
</feature>
<feature type="transmembrane region" description="Helical" evidence="6">
    <location>
        <begin position="412"/>
        <end position="433"/>
    </location>
</feature>
<gene>
    <name evidence="7" type="ORF">M430DRAFT_121730</name>
</gene>
<dbReference type="PANTHER" id="PTHR45649">
    <property type="entry name" value="AMINO-ACID PERMEASE BAT1"/>
    <property type="match status" value="1"/>
</dbReference>
<evidence type="ECO:0000256" key="5">
    <source>
        <dbReference type="ARBA" id="ARBA00023136"/>
    </source>
</evidence>
<dbReference type="GeneID" id="36569896"/>
<feature type="transmembrane region" description="Helical" evidence="6">
    <location>
        <begin position="482"/>
        <end position="500"/>
    </location>
</feature>
<organism evidence="7 8">
    <name type="scientific">Amorphotheca resinae ATCC 22711</name>
    <dbReference type="NCBI Taxonomy" id="857342"/>
    <lineage>
        <taxon>Eukaryota</taxon>
        <taxon>Fungi</taxon>
        <taxon>Dikarya</taxon>
        <taxon>Ascomycota</taxon>
        <taxon>Pezizomycotina</taxon>
        <taxon>Leotiomycetes</taxon>
        <taxon>Helotiales</taxon>
        <taxon>Amorphothecaceae</taxon>
        <taxon>Amorphotheca</taxon>
    </lineage>
</organism>
<feature type="transmembrane region" description="Helical" evidence="6">
    <location>
        <begin position="454"/>
        <end position="476"/>
    </location>
</feature>
<keyword evidence="5 6" id="KW-0472">Membrane</keyword>
<dbReference type="Pfam" id="PF13520">
    <property type="entry name" value="AA_permease_2"/>
    <property type="match status" value="1"/>
</dbReference>
<dbReference type="Gene3D" id="1.20.1740.10">
    <property type="entry name" value="Amino acid/polyamine transporter I"/>
    <property type="match status" value="1"/>
</dbReference>
<keyword evidence="4 6" id="KW-1133">Transmembrane helix</keyword>
<dbReference type="EMBL" id="KZ679011">
    <property type="protein sequence ID" value="PSS18830.1"/>
    <property type="molecule type" value="Genomic_DNA"/>
</dbReference>
<dbReference type="PANTHER" id="PTHR45649:SF27">
    <property type="entry name" value="CHOLINE TRANSPORTER (EUROFUNG)"/>
    <property type="match status" value="1"/>
</dbReference>
<evidence type="ECO:0000313" key="7">
    <source>
        <dbReference type="EMBL" id="PSS18830.1"/>
    </source>
</evidence>
<feature type="transmembrane region" description="Helical" evidence="6">
    <location>
        <begin position="239"/>
        <end position="258"/>
    </location>
</feature>
<keyword evidence="3 6" id="KW-0812">Transmembrane</keyword>
<keyword evidence="2" id="KW-0813">Transport</keyword>
<dbReference type="InterPro" id="IPR002293">
    <property type="entry name" value="AA/rel_permease1"/>
</dbReference>
<sequence>MADLREPEVVKEKTDIAIGDDTAIGSGDVEIINASGHRDQLNRQYGIFSICGMALTVDNAWVAIGTSLNVAIYNGGPPGVLYELLVASFYYCFVAASIAELVSAVPSSGGVYHWASMTPGPKYGRILGFFAGSLNFFGWLFDLASIAYVMSELVIQMYSLYHPDYEIKAWNIFVVLVLITWICIGITIFFNKYLPYLQQFGLFVVLAGGLVSIIVLAAMPKSHASTHSVWAAWENSTGWPSGFAFLAGVLNGAFTIGTPDAVTHMAEEVPHPRKDLPKAIAAQIILGTITAFLFAITLFYGISDLDAVLNSSGSFPLAELYSQATGGSRGATFGLLFIIFLSLACCLIGTFLTVGRTWWTLARDNATPFSGFFSLVNERLSCPIPATVFTGIMTTAFGAITLGSQAAFSDLVGSFVILSTVSYALAIGGHLFTGRKNIKPGPFWMGNSGYYINAIAIILIVFFDVIFCFPASLPVATSTMNYNSVILVGVIAITLFWWLVHAIRKYPGPKLGGYLETLDGRIIEPVDV</sequence>
<dbReference type="RefSeq" id="XP_024721182.1">
    <property type="nucleotide sequence ID" value="XM_024861815.1"/>
</dbReference>
<feature type="transmembrane region" description="Helical" evidence="6">
    <location>
        <begin position="84"/>
        <end position="105"/>
    </location>
</feature>
<feature type="transmembrane region" description="Helical" evidence="6">
    <location>
        <begin position="335"/>
        <end position="359"/>
    </location>
</feature>
<dbReference type="GO" id="GO:0016020">
    <property type="term" value="C:membrane"/>
    <property type="evidence" value="ECO:0007669"/>
    <property type="project" value="UniProtKB-SubCell"/>
</dbReference>
<feature type="transmembrane region" description="Helical" evidence="6">
    <location>
        <begin position="202"/>
        <end position="219"/>
    </location>
</feature>
<dbReference type="Proteomes" id="UP000241818">
    <property type="component" value="Unassembled WGS sequence"/>
</dbReference>
<evidence type="ECO:0000256" key="3">
    <source>
        <dbReference type="ARBA" id="ARBA00022692"/>
    </source>
</evidence>
<evidence type="ECO:0000256" key="4">
    <source>
        <dbReference type="ARBA" id="ARBA00022989"/>
    </source>
</evidence>
<reference evidence="7 8" key="1">
    <citation type="journal article" date="2018" name="New Phytol.">
        <title>Comparative genomics and transcriptomics depict ericoid mycorrhizal fungi as versatile saprotrophs and plant mutualists.</title>
        <authorList>
            <person name="Martino E."/>
            <person name="Morin E."/>
            <person name="Grelet G.A."/>
            <person name="Kuo A."/>
            <person name="Kohler A."/>
            <person name="Daghino S."/>
            <person name="Barry K.W."/>
            <person name="Cichocki N."/>
            <person name="Clum A."/>
            <person name="Dockter R.B."/>
            <person name="Hainaut M."/>
            <person name="Kuo R.C."/>
            <person name="LaButti K."/>
            <person name="Lindahl B.D."/>
            <person name="Lindquist E.A."/>
            <person name="Lipzen A."/>
            <person name="Khouja H.R."/>
            <person name="Magnuson J."/>
            <person name="Murat C."/>
            <person name="Ohm R.A."/>
            <person name="Singer S.W."/>
            <person name="Spatafora J.W."/>
            <person name="Wang M."/>
            <person name="Veneault-Fourrey C."/>
            <person name="Henrissat B."/>
            <person name="Grigoriev I.V."/>
            <person name="Martin F.M."/>
            <person name="Perotto S."/>
        </authorList>
    </citation>
    <scope>NUCLEOTIDE SEQUENCE [LARGE SCALE GENOMIC DNA]</scope>
    <source>
        <strain evidence="7 8">ATCC 22711</strain>
    </source>
</reference>
<feature type="transmembrane region" description="Helical" evidence="6">
    <location>
        <begin position="45"/>
        <end position="64"/>
    </location>
</feature>
<dbReference type="InParanoid" id="A0A2T3B2P1"/>
<evidence type="ECO:0000313" key="8">
    <source>
        <dbReference type="Proteomes" id="UP000241818"/>
    </source>
</evidence>
<dbReference type="PIRSF" id="PIRSF006060">
    <property type="entry name" value="AA_transporter"/>
    <property type="match status" value="1"/>
</dbReference>
<accession>A0A2T3B2P1</accession>
<keyword evidence="8" id="KW-1185">Reference proteome</keyword>
<evidence type="ECO:0000256" key="2">
    <source>
        <dbReference type="ARBA" id="ARBA00022448"/>
    </source>
</evidence>
<dbReference type="STRING" id="857342.A0A2T3B2P1"/>
<feature type="transmembrane region" description="Helical" evidence="6">
    <location>
        <begin position="279"/>
        <end position="302"/>
    </location>
</feature>
<evidence type="ECO:0000256" key="6">
    <source>
        <dbReference type="SAM" id="Phobius"/>
    </source>
</evidence>
<feature type="transmembrane region" description="Helical" evidence="6">
    <location>
        <begin position="380"/>
        <end position="400"/>
    </location>
</feature>
<evidence type="ECO:0008006" key="9">
    <source>
        <dbReference type="Google" id="ProtNLM"/>
    </source>
</evidence>
<dbReference type="AlphaFoldDB" id="A0A2T3B2P1"/>
<protein>
    <recommendedName>
        <fullName evidence="9">Choline transport protein</fullName>
    </recommendedName>
</protein>
<feature type="transmembrane region" description="Helical" evidence="6">
    <location>
        <begin position="169"/>
        <end position="190"/>
    </location>
</feature>
<proteinExistence type="predicted"/>
<evidence type="ECO:0000256" key="1">
    <source>
        <dbReference type="ARBA" id="ARBA00004141"/>
    </source>
</evidence>